<evidence type="ECO:0000259" key="2">
    <source>
        <dbReference type="PROSITE" id="PS51352"/>
    </source>
</evidence>
<feature type="chain" id="PRO_5013379465" description="Thioredoxin domain-containing protein" evidence="1">
    <location>
        <begin position="23"/>
        <end position="485"/>
    </location>
</feature>
<dbReference type="CDD" id="cd02966">
    <property type="entry name" value="TlpA_like_family"/>
    <property type="match status" value="1"/>
</dbReference>
<dbReference type="PROSITE" id="PS51352">
    <property type="entry name" value="THIOREDOXIN_2"/>
    <property type="match status" value="1"/>
</dbReference>
<dbReference type="SUPFAM" id="SSF52833">
    <property type="entry name" value="Thioredoxin-like"/>
    <property type="match status" value="1"/>
</dbReference>
<sequence length="485" mass="54327">MNGNMRYTFVFLFLILNFLGNAQEASTSVALDHFAAPKVTRFQIKISETLAAPTRLLVMHKYVLDLPFKMDTLLPAGTRELQLDLPLENPSLITIRINNLTDQLFVVPGRNLTVAYSEKEDSRALKKEITNDPELNAINTYYQKRISISGTPTQPLAAYRAPFRTMTDFAAFTAYYDSLTQAQSQLLTDMQEQLLPWFVSYEANNIHYTGLSFQLYMMKMLRYDNPQSSGPESTELDLLAKVKLDDLPALPIVYYTEALKDLALLKYCTADCFGDSENKWRTYHAALLRLGQEITTPAVRELYFAGILMRSTVAGETLPPTILNAYQNGLSGDYLNRIAKHTPKLDGQPAPGFYLKELSGGFKGIADFKGKVVLLNFWFVGCKGCLAEIPYEQQLVEQFADAPFALVNICTKSSDAAWRKWVEEKGLHGVNLLAQGNWNDKIAKSYQILSYPTYVLIGKDGKVINGACPEPSSGELVGLISEHLE</sequence>
<keyword evidence="1" id="KW-0732">Signal</keyword>
<evidence type="ECO:0000313" key="3">
    <source>
        <dbReference type="EMBL" id="PHN08472.1"/>
    </source>
</evidence>
<dbReference type="EMBL" id="PDUD01000001">
    <property type="protein sequence ID" value="PHN08472.1"/>
    <property type="molecule type" value="Genomic_DNA"/>
</dbReference>
<dbReference type="InterPro" id="IPR000866">
    <property type="entry name" value="AhpC/TSA"/>
</dbReference>
<dbReference type="GO" id="GO:0016491">
    <property type="term" value="F:oxidoreductase activity"/>
    <property type="evidence" value="ECO:0007669"/>
    <property type="project" value="InterPro"/>
</dbReference>
<dbReference type="Pfam" id="PF00578">
    <property type="entry name" value="AhpC-TSA"/>
    <property type="match status" value="1"/>
</dbReference>
<dbReference type="AlphaFoldDB" id="A0A2D0NJ01"/>
<evidence type="ECO:0000256" key="1">
    <source>
        <dbReference type="SAM" id="SignalP"/>
    </source>
</evidence>
<evidence type="ECO:0000313" key="4">
    <source>
        <dbReference type="Proteomes" id="UP000223913"/>
    </source>
</evidence>
<dbReference type="InterPro" id="IPR050553">
    <property type="entry name" value="Thioredoxin_ResA/DsbE_sf"/>
</dbReference>
<dbReference type="Gene3D" id="3.40.30.10">
    <property type="entry name" value="Glutaredoxin"/>
    <property type="match status" value="1"/>
</dbReference>
<protein>
    <recommendedName>
        <fullName evidence="2">Thioredoxin domain-containing protein</fullName>
    </recommendedName>
</protein>
<dbReference type="Proteomes" id="UP000223913">
    <property type="component" value="Unassembled WGS sequence"/>
</dbReference>
<organism evidence="3 4">
    <name type="scientific">Flavilitoribacter nigricans (strain ATCC 23147 / DSM 23189 / NBRC 102662 / NCIMB 1420 / SS-2)</name>
    <name type="common">Lewinella nigricans</name>
    <dbReference type="NCBI Taxonomy" id="1122177"/>
    <lineage>
        <taxon>Bacteria</taxon>
        <taxon>Pseudomonadati</taxon>
        <taxon>Bacteroidota</taxon>
        <taxon>Saprospiria</taxon>
        <taxon>Saprospirales</taxon>
        <taxon>Lewinellaceae</taxon>
        <taxon>Flavilitoribacter</taxon>
    </lineage>
</organism>
<feature type="signal peptide" evidence="1">
    <location>
        <begin position="1"/>
        <end position="22"/>
    </location>
</feature>
<accession>A0A2D0NJ01</accession>
<feature type="domain" description="Thioredoxin" evidence="2">
    <location>
        <begin position="344"/>
        <end position="485"/>
    </location>
</feature>
<proteinExistence type="predicted"/>
<dbReference type="PANTHER" id="PTHR42852:SF17">
    <property type="entry name" value="THIOREDOXIN-LIKE PROTEIN HI_1115"/>
    <property type="match status" value="1"/>
</dbReference>
<comment type="caution">
    <text evidence="3">The sequence shown here is derived from an EMBL/GenBank/DDBJ whole genome shotgun (WGS) entry which is preliminary data.</text>
</comment>
<keyword evidence="4" id="KW-1185">Reference proteome</keyword>
<reference evidence="3 4" key="1">
    <citation type="submission" date="2017-10" db="EMBL/GenBank/DDBJ databases">
        <title>The draft genome sequence of Lewinella nigricans NBRC 102662.</title>
        <authorList>
            <person name="Wang K."/>
        </authorList>
    </citation>
    <scope>NUCLEOTIDE SEQUENCE [LARGE SCALE GENOMIC DNA]</scope>
    <source>
        <strain evidence="3 4">NBRC 102662</strain>
    </source>
</reference>
<dbReference type="InterPro" id="IPR036249">
    <property type="entry name" value="Thioredoxin-like_sf"/>
</dbReference>
<dbReference type="PANTHER" id="PTHR42852">
    <property type="entry name" value="THIOL:DISULFIDE INTERCHANGE PROTEIN DSBE"/>
    <property type="match status" value="1"/>
</dbReference>
<dbReference type="GO" id="GO:0016209">
    <property type="term" value="F:antioxidant activity"/>
    <property type="evidence" value="ECO:0007669"/>
    <property type="project" value="InterPro"/>
</dbReference>
<dbReference type="InterPro" id="IPR013766">
    <property type="entry name" value="Thioredoxin_domain"/>
</dbReference>
<name>A0A2D0NJ01_FLAN2</name>
<gene>
    <name evidence="3" type="ORF">CRP01_00735</name>
</gene>